<dbReference type="Proteomes" id="UP001596976">
    <property type="component" value="Unassembled WGS sequence"/>
</dbReference>
<comment type="caution">
    <text evidence="2">The sequence shown here is derived from an EMBL/GenBank/DDBJ whole genome shotgun (WGS) entry which is preliminary data.</text>
</comment>
<evidence type="ECO:0000313" key="2">
    <source>
        <dbReference type="EMBL" id="MFD0942923.1"/>
    </source>
</evidence>
<accession>A0ABW3GV24</accession>
<evidence type="ECO:0000313" key="3">
    <source>
        <dbReference type="Proteomes" id="UP001596976"/>
    </source>
</evidence>
<organism evidence="2 3">
    <name type="scientific">Savagea faecisuis</name>
    <dbReference type="NCBI Taxonomy" id="1274803"/>
    <lineage>
        <taxon>Bacteria</taxon>
        <taxon>Bacillati</taxon>
        <taxon>Bacillota</taxon>
        <taxon>Bacilli</taxon>
        <taxon>Bacillales</taxon>
        <taxon>Caryophanaceae</taxon>
        <taxon>Savagea</taxon>
    </lineage>
</organism>
<proteinExistence type="predicted"/>
<dbReference type="SUPFAM" id="SSF82771">
    <property type="entry name" value="GIY-YIG endonuclease"/>
    <property type="match status" value="1"/>
</dbReference>
<gene>
    <name evidence="2" type="ORF">ACFQ0V_03970</name>
</gene>
<dbReference type="RefSeq" id="WP_381009962.1">
    <property type="nucleotide sequence ID" value="NZ_JBHTJF010000016.1"/>
</dbReference>
<name>A0ABW3GV24_9BACL</name>
<dbReference type="InterPro" id="IPR035901">
    <property type="entry name" value="GIY-YIG_endonuc_sf"/>
</dbReference>
<sequence>MELKTVAYNYSEINNNQKIKKKFKEDISVSHIIYLFYNGNECLYIGESCASLKDRCYTNTPKHTEKEWFKLSNKIHIIKLDECIDNIARQTLESTFILAYRPKYNKKA</sequence>
<keyword evidence="3" id="KW-1185">Reference proteome</keyword>
<dbReference type="EMBL" id="JBHTJF010000016">
    <property type="protein sequence ID" value="MFD0942923.1"/>
    <property type="molecule type" value="Genomic_DNA"/>
</dbReference>
<dbReference type="PROSITE" id="PS50164">
    <property type="entry name" value="GIY_YIG"/>
    <property type="match status" value="1"/>
</dbReference>
<protein>
    <recommendedName>
        <fullName evidence="1">GIY-YIG domain-containing protein</fullName>
    </recommendedName>
</protein>
<feature type="domain" description="GIY-YIG" evidence="1">
    <location>
        <begin position="29"/>
        <end position="106"/>
    </location>
</feature>
<dbReference type="Gene3D" id="3.40.1440.10">
    <property type="entry name" value="GIY-YIG endonuclease"/>
    <property type="match status" value="1"/>
</dbReference>
<dbReference type="InterPro" id="IPR000305">
    <property type="entry name" value="GIY-YIG_endonuc"/>
</dbReference>
<reference evidence="3" key="1">
    <citation type="journal article" date="2019" name="Int. J. Syst. Evol. Microbiol.">
        <title>The Global Catalogue of Microorganisms (GCM) 10K type strain sequencing project: providing services to taxonomists for standard genome sequencing and annotation.</title>
        <authorList>
            <consortium name="The Broad Institute Genomics Platform"/>
            <consortium name="The Broad Institute Genome Sequencing Center for Infectious Disease"/>
            <person name="Wu L."/>
            <person name="Ma J."/>
        </authorList>
    </citation>
    <scope>NUCLEOTIDE SEQUENCE [LARGE SCALE GENOMIC DNA]</scope>
    <source>
        <strain evidence="3">CCUG 63563</strain>
    </source>
</reference>
<evidence type="ECO:0000259" key="1">
    <source>
        <dbReference type="PROSITE" id="PS50164"/>
    </source>
</evidence>